<dbReference type="SUPFAM" id="SSF47954">
    <property type="entry name" value="Cyclin-like"/>
    <property type="match status" value="2"/>
</dbReference>
<dbReference type="Pfam" id="PF00134">
    <property type="entry name" value="Cyclin_N"/>
    <property type="match status" value="1"/>
</dbReference>
<protein>
    <recommendedName>
        <fullName evidence="8">Cyclin N-terminal domain-containing protein</fullName>
    </recommendedName>
</protein>
<feature type="domain" description="Cyclin-like" evidence="4">
    <location>
        <begin position="563"/>
        <end position="644"/>
    </location>
</feature>
<dbReference type="Pfam" id="PF02984">
    <property type="entry name" value="Cyclin_C"/>
    <property type="match status" value="1"/>
</dbReference>
<accession>A0A9P6M3V2</accession>
<evidence type="ECO:0008006" key="8">
    <source>
        <dbReference type="Google" id="ProtNLM"/>
    </source>
</evidence>
<comment type="caution">
    <text evidence="6">The sequence shown here is derived from an EMBL/GenBank/DDBJ whole genome shotgun (WGS) entry which is preliminary data.</text>
</comment>
<dbReference type="Proteomes" id="UP000738359">
    <property type="component" value="Unassembled WGS sequence"/>
</dbReference>
<feature type="compositionally biased region" description="Low complexity" evidence="3">
    <location>
        <begin position="48"/>
        <end position="74"/>
    </location>
</feature>
<dbReference type="Gene3D" id="1.10.472.10">
    <property type="entry name" value="Cyclin-like"/>
    <property type="match status" value="2"/>
</dbReference>
<dbReference type="OrthoDB" id="5590282at2759"/>
<evidence type="ECO:0000256" key="3">
    <source>
        <dbReference type="SAM" id="MobiDB-lite"/>
    </source>
</evidence>
<gene>
    <name evidence="6" type="ORF">BGZ70_006590</name>
</gene>
<feature type="region of interest" description="Disordered" evidence="3">
    <location>
        <begin position="33"/>
        <end position="79"/>
    </location>
</feature>
<evidence type="ECO:0000256" key="2">
    <source>
        <dbReference type="RuleBase" id="RU000383"/>
    </source>
</evidence>
<dbReference type="InterPro" id="IPR013763">
    <property type="entry name" value="Cyclin-like_dom"/>
</dbReference>
<dbReference type="EMBL" id="JAAAHY010000375">
    <property type="protein sequence ID" value="KAF9964348.1"/>
    <property type="molecule type" value="Genomic_DNA"/>
</dbReference>
<feature type="region of interest" description="Disordered" evidence="3">
    <location>
        <begin position="130"/>
        <end position="245"/>
    </location>
</feature>
<evidence type="ECO:0000256" key="1">
    <source>
        <dbReference type="ARBA" id="ARBA00023127"/>
    </source>
</evidence>
<feature type="domain" description="Cyclin C-terminal" evidence="5">
    <location>
        <begin position="560"/>
        <end position="672"/>
    </location>
</feature>
<dbReference type="PANTHER" id="PTHR10177">
    <property type="entry name" value="CYCLINS"/>
    <property type="match status" value="1"/>
</dbReference>
<evidence type="ECO:0000313" key="7">
    <source>
        <dbReference type="Proteomes" id="UP000738359"/>
    </source>
</evidence>
<comment type="similarity">
    <text evidence="2">Belongs to the cyclin family.</text>
</comment>
<feature type="compositionally biased region" description="Basic and acidic residues" evidence="3">
    <location>
        <begin position="217"/>
        <end position="227"/>
    </location>
</feature>
<keyword evidence="1 2" id="KW-0195">Cyclin</keyword>
<reference evidence="6" key="1">
    <citation type="journal article" date="2020" name="Fungal Divers.">
        <title>Resolving the Mortierellaceae phylogeny through synthesis of multi-gene phylogenetics and phylogenomics.</title>
        <authorList>
            <person name="Vandepol N."/>
            <person name="Liber J."/>
            <person name="Desiro A."/>
            <person name="Na H."/>
            <person name="Kennedy M."/>
            <person name="Barry K."/>
            <person name="Grigoriev I.V."/>
            <person name="Miller A.N."/>
            <person name="O'Donnell K."/>
            <person name="Stajich J.E."/>
            <person name="Bonito G."/>
        </authorList>
    </citation>
    <scope>NUCLEOTIDE SEQUENCE</scope>
    <source>
        <strain evidence="6">CK1249</strain>
    </source>
</reference>
<dbReference type="InterPro" id="IPR004367">
    <property type="entry name" value="Cyclin_C-dom"/>
</dbReference>
<feature type="region of interest" description="Disordered" evidence="3">
    <location>
        <begin position="267"/>
        <end position="355"/>
    </location>
</feature>
<evidence type="ECO:0000259" key="5">
    <source>
        <dbReference type="SMART" id="SM01332"/>
    </source>
</evidence>
<dbReference type="SMART" id="SM00385">
    <property type="entry name" value="CYCLIN"/>
    <property type="match status" value="2"/>
</dbReference>
<dbReference type="CDD" id="cd20537">
    <property type="entry name" value="CYCLIN_CCNO-like_rpt2"/>
    <property type="match status" value="1"/>
</dbReference>
<dbReference type="SMART" id="SM01332">
    <property type="entry name" value="Cyclin_C"/>
    <property type="match status" value="1"/>
</dbReference>
<organism evidence="6 7">
    <name type="scientific">Mortierella alpina</name>
    <name type="common">Oleaginous fungus</name>
    <name type="synonym">Mortierella renispora</name>
    <dbReference type="NCBI Taxonomy" id="64518"/>
    <lineage>
        <taxon>Eukaryota</taxon>
        <taxon>Fungi</taxon>
        <taxon>Fungi incertae sedis</taxon>
        <taxon>Mucoromycota</taxon>
        <taxon>Mortierellomycotina</taxon>
        <taxon>Mortierellomycetes</taxon>
        <taxon>Mortierellales</taxon>
        <taxon>Mortierellaceae</taxon>
        <taxon>Mortierella</taxon>
    </lineage>
</organism>
<dbReference type="InterPro" id="IPR039361">
    <property type="entry name" value="Cyclin"/>
</dbReference>
<feature type="compositionally biased region" description="Acidic residues" evidence="3">
    <location>
        <begin position="303"/>
        <end position="330"/>
    </location>
</feature>
<feature type="compositionally biased region" description="Basic and acidic residues" evidence="3">
    <location>
        <begin position="144"/>
        <end position="154"/>
    </location>
</feature>
<keyword evidence="7" id="KW-1185">Reference proteome</keyword>
<name>A0A9P6M3V2_MORAP</name>
<proteinExistence type="inferred from homology"/>
<feature type="domain" description="Cyclin-like" evidence="4">
    <location>
        <begin position="463"/>
        <end position="551"/>
    </location>
</feature>
<evidence type="ECO:0000313" key="6">
    <source>
        <dbReference type="EMBL" id="KAF9964348.1"/>
    </source>
</evidence>
<dbReference type="AlphaFoldDB" id="A0A9P6M3V2"/>
<dbReference type="InterPro" id="IPR036915">
    <property type="entry name" value="Cyclin-like_sf"/>
</dbReference>
<dbReference type="InterPro" id="IPR006671">
    <property type="entry name" value="Cyclin_N"/>
</dbReference>
<evidence type="ECO:0000259" key="4">
    <source>
        <dbReference type="SMART" id="SM00385"/>
    </source>
</evidence>
<sequence length="677" mass="75412">MDSTLDASTFNIAHISSSSSLSTPALLGTGMVTKVPNEPPMGALQMRSPPESITSPSPTSSDTVTNGSTSTVGSQVATPQQQYLPSMLRGKNSAILAFGISSGLTATSRGCYTPPPSYRAIPEIFDDERYRQQSMSESTISMSTREEIPKRRAAESPSARPRPRSQTMAQRQRPRSMSAAKPPLLPGRHRAPLHTRDIIGEATDVEETSQLNENSSQEERFSQRDEFWFPGSDDPPAFDSNKRSRVDLRGAAGRQFRTVTMSEGVRPPMLRKSSTNITGFGDMKLGDGSLTDSSNLPSHPEGSTEDVLSESDDTVMETDSENAVDSENALDSENTLVPQTPRKPRPRRTPLSEIMTPSRIATEAVSSNFAREPLPIDVSISSQPLEPVAMREPLGPLMTRQPRKALARPRLHIVNPFPMNHTYWEEYAQDTLNYLHEIEGRYDRYMYMTPPSDFAFNRSVLVQWLMELCYGYFRFQPVTLHAAVNLLDRYITARTLEKVPLDKLQCVGMCALMIAGKLEENTIRLSTQDLCGLCDLYSTKEIASTELTMLVTLKFEVLVASATAFSDYFKRAIPDHPDVMLLIDFLCDFSLISHEFLDFNTSQIAASAMWIAMCAYGQDWNEDLAILTGYTRKDLTPCSVLFKRLVCMQTDTLELRLTLGPRYPLEQTLATLTRTLS</sequence>
<feature type="compositionally biased region" description="Polar residues" evidence="3">
    <location>
        <begin position="132"/>
        <end position="143"/>
    </location>
</feature>